<dbReference type="GO" id="GO:0000160">
    <property type="term" value="P:phosphorelay signal transduction system"/>
    <property type="evidence" value="ECO:0007669"/>
    <property type="project" value="UniProtKB-KW"/>
</dbReference>
<dbReference type="PANTHER" id="PTHR40448">
    <property type="entry name" value="TWO-COMPONENT SENSOR HISTIDINE KINASE"/>
    <property type="match status" value="1"/>
</dbReference>
<dbReference type="PROSITE" id="PS50109">
    <property type="entry name" value="HIS_KIN"/>
    <property type="match status" value="1"/>
</dbReference>
<dbReference type="SUPFAM" id="SSF55874">
    <property type="entry name" value="ATPase domain of HSP90 chaperone/DNA topoisomerase II/histidine kinase"/>
    <property type="match status" value="1"/>
</dbReference>
<keyword evidence="2" id="KW-0418">Kinase</keyword>
<dbReference type="GO" id="GO:0042802">
    <property type="term" value="F:identical protein binding"/>
    <property type="evidence" value="ECO:0007669"/>
    <property type="project" value="TreeGrafter"/>
</dbReference>
<dbReference type="PANTHER" id="PTHR40448:SF1">
    <property type="entry name" value="TWO-COMPONENT SENSOR HISTIDINE KINASE"/>
    <property type="match status" value="1"/>
</dbReference>
<feature type="transmembrane region" description="Helical" evidence="4">
    <location>
        <begin position="176"/>
        <end position="197"/>
    </location>
</feature>
<keyword evidence="4" id="KW-0472">Membrane</keyword>
<dbReference type="InterPro" id="IPR032834">
    <property type="entry name" value="NatK-like_C"/>
</dbReference>
<accession>A0A940PCJ5</accession>
<dbReference type="Gene3D" id="3.30.565.10">
    <property type="entry name" value="Histidine kinase-like ATPase, C-terminal domain"/>
    <property type="match status" value="1"/>
</dbReference>
<evidence type="ECO:0000313" key="7">
    <source>
        <dbReference type="Proteomes" id="UP000674938"/>
    </source>
</evidence>
<dbReference type="Proteomes" id="UP000674938">
    <property type="component" value="Unassembled WGS sequence"/>
</dbReference>
<keyword evidence="3" id="KW-0902">Two-component regulatory system</keyword>
<dbReference type="InterPro" id="IPR003594">
    <property type="entry name" value="HATPase_dom"/>
</dbReference>
<dbReference type="InterPro" id="IPR036890">
    <property type="entry name" value="HATPase_C_sf"/>
</dbReference>
<feature type="transmembrane region" description="Helical" evidence="4">
    <location>
        <begin position="6"/>
        <end position="23"/>
    </location>
</feature>
<sequence length="412" mass="47528">MNDLNPIFFFISSLNLGAFFFPYSSEKKKISVALAFAFSLSMFSDNELFKIAIFLLSLVFLFFTDSLTLAINYFSGFLLYSFIALLYFYLLNVLALNTLLNSSLPWILLFIICNSLTFLIRLILKRRNLAPSIFQKKEHNVYIIFLIEICLLIILYSFFSKLYIPLINVLSKQTPLYLLGIFLLIGIISCILIISLYKMKIDAKIAKQNQEQQKLLYSYVNEIKSQKHDFNSNLTTLQYLVLSKNYDELESFLNALLDEHDTINQAMITSIPEFSALLFKYEKKAKKEHVTLSINIETKFEDAPLSLYQINRLLGNILSNAIEAAKHTNEKEVSLTIKKEKYLLYFIIKNSGEIDAEIEKVMFQPNQTSKETKEEHGYGLYIAHKIVSEVNGLITFTQLNHSVICTIELPLK</sequence>
<protein>
    <submittedName>
        <fullName evidence="6">GHKL domain-containing protein</fullName>
    </submittedName>
</protein>
<evidence type="ECO:0000256" key="1">
    <source>
        <dbReference type="ARBA" id="ARBA00022679"/>
    </source>
</evidence>
<dbReference type="EMBL" id="JAEEGA010000010">
    <property type="protein sequence ID" value="MBP1042459.1"/>
    <property type="molecule type" value="Genomic_DNA"/>
</dbReference>
<organism evidence="6 7">
    <name type="scientific">Vagococcus allomyrinae</name>
    <dbReference type="NCBI Taxonomy" id="2794353"/>
    <lineage>
        <taxon>Bacteria</taxon>
        <taxon>Bacillati</taxon>
        <taxon>Bacillota</taxon>
        <taxon>Bacilli</taxon>
        <taxon>Lactobacillales</taxon>
        <taxon>Enterococcaceae</taxon>
        <taxon>Vagococcus</taxon>
    </lineage>
</organism>
<evidence type="ECO:0000256" key="4">
    <source>
        <dbReference type="SAM" id="Phobius"/>
    </source>
</evidence>
<evidence type="ECO:0000256" key="3">
    <source>
        <dbReference type="ARBA" id="ARBA00023012"/>
    </source>
</evidence>
<feature type="domain" description="Histidine kinase" evidence="5">
    <location>
        <begin position="309"/>
        <end position="412"/>
    </location>
</feature>
<feature type="transmembrane region" description="Helical" evidence="4">
    <location>
        <begin position="77"/>
        <end position="100"/>
    </location>
</feature>
<feature type="transmembrane region" description="Helical" evidence="4">
    <location>
        <begin position="145"/>
        <end position="164"/>
    </location>
</feature>
<dbReference type="InterPro" id="IPR005467">
    <property type="entry name" value="His_kinase_dom"/>
</dbReference>
<evidence type="ECO:0000259" key="5">
    <source>
        <dbReference type="PROSITE" id="PS50109"/>
    </source>
</evidence>
<feature type="transmembrane region" description="Helical" evidence="4">
    <location>
        <begin position="51"/>
        <end position="70"/>
    </location>
</feature>
<reference evidence="6" key="1">
    <citation type="submission" date="2020-12" db="EMBL/GenBank/DDBJ databases">
        <title>Vagococcus allomyrinae sp. nov. and Enterococcus lavae sp. nov., isolated from the larvae of Allomyrina dichotoma.</title>
        <authorList>
            <person name="Lee S.D."/>
        </authorList>
    </citation>
    <scope>NUCLEOTIDE SEQUENCE</scope>
    <source>
        <strain evidence="6">BWB3-3</strain>
    </source>
</reference>
<feature type="transmembrane region" description="Helical" evidence="4">
    <location>
        <begin position="106"/>
        <end position="124"/>
    </location>
</feature>
<gene>
    <name evidence="6" type="ORF">I6N95_15680</name>
</gene>
<keyword evidence="7" id="KW-1185">Reference proteome</keyword>
<dbReference type="SMART" id="SM00387">
    <property type="entry name" value="HATPase_c"/>
    <property type="match status" value="1"/>
</dbReference>
<dbReference type="GO" id="GO:0016301">
    <property type="term" value="F:kinase activity"/>
    <property type="evidence" value="ECO:0007669"/>
    <property type="project" value="UniProtKB-KW"/>
</dbReference>
<comment type="caution">
    <text evidence="6">The sequence shown here is derived from an EMBL/GenBank/DDBJ whole genome shotgun (WGS) entry which is preliminary data.</text>
</comment>
<dbReference type="AlphaFoldDB" id="A0A940PCJ5"/>
<keyword evidence="1" id="KW-0808">Transferase</keyword>
<evidence type="ECO:0000256" key="2">
    <source>
        <dbReference type="ARBA" id="ARBA00022777"/>
    </source>
</evidence>
<keyword evidence="4" id="KW-1133">Transmembrane helix</keyword>
<keyword evidence="4" id="KW-0812">Transmembrane</keyword>
<dbReference type="Pfam" id="PF14501">
    <property type="entry name" value="HATPase_c_5"/>
    <property type="match status" value="1"/>
</dbReference>
<name>A0A940PCJ5_9ENTE</name>
<dbReference type="RefSeq" id="WP_209529660.1">
    <property type="nucleotide sequence ID" value="NZ_JAEEGA010000010.1"/>
</dbReference>
<evidence type="ECO:0000313" key="6">
    <source>
        <dbReference type="EMBL" id="MBP1042459.1"/>
    </source>
</evidence>
<proteinExistence type="predicted"/>